<dbReference type="KEGG" id="sace:GIY23_10240"/>
<keyword evidence="3" id="KW-1185">Reference proteome</keyword>
<feature type="transmembrane region" description="Helical" evidence="1">
    <location>
        <begin position="130"/>
        <end position="151"/>
    </location>
</feature>
<keyword evidence="1" id="KW-0472">Membrane</keyword>
<name>A0A5Q3QGA8_9PSEU</name>
<gene>
    <name evidence="2" type="ORF">GIY23_10240</name>
</gene>
<accession>A0A5Q3QGA8</accession>
<dbReference type="RefSeq" id="WP_154076440.1">
    <property type="nucleotide sequence ID" value="NZ_CP045929.1"/>
</dbReference>
<protein>
    <recommendedName>
        <fullName evidence="4">DedA family protein</fullName>
    </recommendedName>
</protein>
<evidence type="ECO:0000313" key="3">
    <source>
        <dbReference type="Proteomes" id="UP000371041"/>
    </source>
</evidence>
<reference evidence="3" key="1">
    <citation type="submission" date="2019-11" db="EMBL/GenBank/DDBJ databases">
        <title>The complete genome sequence of Saccharopolyspora sp. E2A.</title>
        <authorList>
            <person name="Zhang G."/>
        </authorList>
    </citation>
    <scope>NUCLEOTIDE SEQUENCE [LARGE SCALE GENOMIC DNA]</scope>
    <source>
        <strain evidence="3">E2A</strain>
    </source>
</reference>
<feature type="transmembrane region" description="Helical" evidence="1">
    <location>
        <begin position="99"/>
        <end position="124"/>
    </location>
</feature>
<dbReference type="AlphaFoldDB" id="A0A5Q3QGA8"/>
<keyword evidence="1" id="KW-0812">Transmembrane</keyword>
<keyword evidence="1" id="KW-1133">Transmembrane helix</keyword>
<proteinExistence type="predicted"/>
<sequence length="162" mass="17246">MIGWLLATLGTAALGSVFPVVNIELYLIGVVATVETASWWALALAATVGQLATKSLFFFAGQGSFTLGSRLGKRVRAPAGSRIATWMERIHTATEQRPWWGLAVLFCGAVTGLPPFTLMCFVAGAAGLRFLSWLAVSFVGRTAHFLIVAGAPELVRHVPFLG</sequence>
<organism evidence="2 3">
    <name type="scientific">Allosaccharopolyspora coralli</name>
    <dbReference type="NCBI Taxonomy" id="2665642"/>
    <lineage>
        <taxon>Bacteria</taxon>
        <taxon>Bacillati</taxon>
        <taxon>Actinomycetota</taxon>
        <taxon>Actinomycetes</taxon>
        <taxon>Pseudonocardiales</taxon>
        <taxon>Pseudonocardiaceae</taxon>
        <taxon>Allosaccharopolyspora</taxon>
    </lineage>
</organism>
<dbReference type="Proteomes" id="UP000371041">
    <property type="component" value="Chromosome"/>
</dbReference>
<evidence type="ECO:0008006" key="4">
    <source>
        <dbReference type="Google" id="ProtNLM"/>
    </source>
</evidence>
<evidence type="ECO:0000313" key="2">
    <source>
        <dbReference type="EMBL" id="QGK69847.1"/>
    </source>
</evidence>
<evidence type="ECO:0000256" key="1">
    <source>
        <dbReference type="SAM" id="Phobius"/>
    </source>
</evidence>
<dbReference type="EMBL" id="CP045929">
    <property type="protein sequence ID" value="QGK69847.1"/>
    <property type="molecule type" value="Genomic_DNA"/>
</dbReference>